<dbReference type="GO" id="GO:0006508">
    <property type="term" value="P:proteolysis"/>
    <property type="evidence" value="ECO:0007669"/>
    <property type="project" value="UniProtKB-KW"/>
</dbReference>
<evidence type="ECO:0000313" key="6">
    <source>
        <dbReference type="EMBL" id="PMD63078.1"/>
    </source>
</evidence>
<dbReference type="Pfam" id="PF05577">
    <property type="entry name" value="Peptidase_S28"/>
    <property type="match status" value="2"/>
</dbReference>
<evidence type="ECO:0000313" key="7">
    <source>
        <dbReference type="Proteomes" id="UP000235371"/>
    </source>
</evidence>
<dbReference type="PANTHER" id="PTHR11010:SF23">
    <property type="entry name" value="SERINE PEPTIDASE"/>
    <property type="match status" value="1"/>
</dbReference>
<dbReference type="InParanoid" id="A0A2J6TJB3"/>
<comment type="similarity">
    <text evidence="1">Belongs to the peptidase S28 family.</text>
</comment>
<keyword evidence="4" id="KW-0378">Hydrolase</keyword>
<keyword evidence="3" id="KW-0732">Signal</keyword>
<keyword evidence="7" id="KW-1185">Reference proteome</keyword>
<evidence type="ECO:0000256" key="5">
    <source>
        <dbReference type="ARBA" id="ARBA00023180"/>
    </source>
</evidence>
<keyword evidence="5" id="KW-0325">Glycoprotein</keyword>
<keyword evidence="2 6" id="KW-0645">Protease</keyword>
<dbReference type="SUPFAM" id="SSF53474">
    <property type="entry name" value="alpha/beta-Hydrolases"/>
    <property type="match status" value="1"/>
</dbReference>
<evidence type="ECO:0000256" key="3">
    <source>
        <dbReference type="ARBA" id="ARBA00022729"/>
    </source>
</evidence>
<organism evidence="6 7">
    <name type="scientific">Hyaloscypha bicolor E</name>
    <dbReference type="NCBI Taxonomy" id="1095630"/>
    <lineage>
        <taxon>Eukaryota</taxon>
        <taxon>Fungi</taxon>
        <taxon>Dikarya</taxon>
        <taxon>Ascomycota</taxon>
        <taxon>Pezizomycotina</taxon>
        <taxon>Leotiomycetes</taxon>
        <taxon>Helotiales</taxon>
        <taxon>Hyaloscyphaceae</taxon>
        <taxon>Hyaloscypha</taxon>
        <taxon>Hyaloscypha bicolor</taxon>
    </lineage>
</organism>
<dbReference type="GO" id="GO:0008239">
    <property type="term" value="F:dipeptidyl-peptidase activity"/>
    <property type="evidence" value="ECO:0007669"/>
    <property type="project" value="TreeGrafter"/>
</dbReference>
<dbReference type="AlphaFoldDB" id="A0A2J6TJB3"/>
<dbReference type="EMBL" id="KZ613782">
    <property type="protein sequence ID" value="PMD63078.1"/>
    <property type="molecule type" value="Genomic_DNA"/>
</dbReference>
<dbReference type="RefSeq" id="XP_024739982.1">
    <property type="nucleotide sequence ID" value="XM_024876754.1"/>
</dbReference>
<dbReference type="InterPro" id="IPR008758">
    <property type="entry name" value="Peptidase_S28"/>
</dbReference>
<evidence type="ECO:0000256" key="2">
    <source>
        <dbReference type="ARBA" id="ARBA00022670"/>
    </source>
</evidence>
<dbReference type="OrthoDB" id="1735038at2759"/>
<gene>
    <name evidence="6" type="ORF">K444DRAFT_556596</name>
</gene>
<proteinExistence type="inferred from homology"/>
<dbReference type="GO" id="GO:0070008">
    <property type="term" value="F:serine-type exopeptidase activity"/>
    <property type="evidence" value="ECO:0007669"/>
    <property type="project" value="InterPro"/>
</dbReference>
<dbReference type="Gene3D" id="3.40.50.1820">
    <property type="entry name" value="alpha/beta hydrolase"/>
    <property type="match status" value="2"/>
</dbReference>
<evidence type="ECO:0000256" key="1">
    <source>
        <dbReference type="ARBA" id="ARBA00011079"/>
    </source>
</evidence>
<dbReference type="GeneID" id="36584833"/>
<protein>
    <submittedName>
        <fullName evidence="6">Endoprotease</fullName>
    </submittedName>
</protein>
<dbReference type="Proteomes" id="UP000235371">
    <property type="component" value="Unassembled WGS sequence"/>
</dbReference>
<accession>A0A2J6TJB3</accession>
<reference evidence="6 7" key="1">
    <citation type="submission" date="2016-04" db="EMBL/GenBank/DDBJ databases">
        <title>A degradative enzymes factory behind the ericoid mycorrhizal symbiosis.</title>
        <authorList>
            <consortium name="DOE Joint Genome Institute"/>
            <person name="Martino E."/>
            <person name="Morin E."/>
            <person name="Grelet G."/>
            <person name="Kuo A."/>
            <person name="Kohler A."/>
            <person name="Daghino S."/>
            <person name="Barry K."/>
            <person name="Choi C."/>
            <person name="Cichocki N."/>
            <person name="Clum A."/>
            <person name="Copeland A."/>
            <person name="Hainaut M."/>
            <person name="Haridas S."/>
            <person name="Labutti K."/>
            <person name="Lindquist E."/>
            <person name="Lipzen A."/>
            <person name="Khouja H.-R."/>
            <person name="Murat C."/>
            <person name="Ohm R."/>
            <person name="Olson A."/>
            <person name="Spatafora J."/>
            <person name="Veneault-Fourrey C."/>
            <person name="Henrissat B."/>
            <person name="Grigoriev I."/>
            <person name="Martin F."/>
            <person name="Perotto S."/>
        </authorList>
    </citation>
    <scope>NUCLEOTIDE SEQUENCE [LARGE SCALE GENOMIC DNA]</scope>
    <source>
        <strain evidence="6 7">E</strain>
    </source>
</reference>
<dbReference type="InterPro" id="IPR029058">
    <property type="entry name" value="AB_hydrolase_fold"/>
</dbReference>
<sequence>MKLLNTRTVALFTLLCGFFTDVVLGIDFRNARPRPVPPADFEAAATTILNATFQQLIDHENPSLGTFSQFYYYSTEFYKGPGSPVIFFTPGEIAVVGYQKYATTNRTTGVIAQEIGAALIILEHRYWGFSSPFQELTTENMQYQTLKNAIADLNHFALTAKLPFDLSGATNADKAPWVLVGGSYSGALTAWTEKKTRPSVMWAYYASSAVVETIGNYWSYFLPETENMPKNCSTDISLVIDYLDHIGMHGTVNEQTVAKNLFGLGGLAHYDDFMEALANGPYLWQGNQFYTNSGFFDFCDTIEGVTGNSSRIPGASGVGLETALKGYSDWMKNKLIPGYCESYGYPEFNGTYNVECFDSYNASLPSYTDISVGNTYDRQWDWFLCSGFGWWQNGAIHSQQTIVSRLIQNPYWERQCAQWFPTENGYTYPLNAGASYHTANAYTGGWTGFIDSTRLVFVSGTNDPWRTSQVVSQFRPGGPQKSTQAQPIFDVPGGYHTSDLITQNGVVNPECGAIQAQVVKQIVEWVNEYPAKI</sequence>
<name>A0A2J6TJB3_9HELO</name>
<evidence type="ECO:0000256" key="4">
    <source>
        <dbReference type="ARBA" id="ARBA00022801"/>
    </source>
</evidence>
<dbReference type="PANTHER" id="PTHR11010">
    <property type="entry name" value="PROTEASE S28 PRO-X CARBOXYPEPTIDASE-RELATED"/>
    <property type="match status" value="1"/>
</dbReference>